<comment type="caution">
    <text evidence="1">The sequence shown here is derived from an EMBL/GenBank/DDBJ whole genome shotgun (WGS) entry which is preliminary data.</text>
</comment>
<dbReference type="AlphaFoldDB" id="A0AAW0A4M2"/>
<protein>
    <recommendedName>
        <fullName evidence="3">Capsid protein</fullName>
    </recommendedName>
</protein>
<accession>A0AAW0A4M2</accession>
<keyword evidence="2" id="KW-1185">Reference proteome</keyword>
<evidence type="ECO:0000313" key="2">
    <source>
        <dbReference type="Proteomes" id="UP001362999"/>
    </source>
</evidence>
<name>A0AAW0A4M2_9AGAR</name>
<proteinExistence type="predicted"/>
<gene>
    <name evidence="1" type="ORF">R3P38DRAFT_2559415</name>
</gene>
<feature type="non-terminal residue" evidence="1">
    <location>
        <position position="1"/>
    </location>
</feature>
<evidence type="ECO:0008006" key="3">
    <source>
        <dbReference type="Google" id="ProtNLM"/>
    </source>
</evidence>
<organism evidence="1 2">
    <name type="scientific">Favolaschia claudopus</name>
    <dbReference type="NCBI Taxonomy" id="2862362"/>
    <lineage>
        <taxon>Eukaryota</taxon>
        <taxon>Fungi</taxon>
        <taxon>Dikarya</taxon>
        <taxon>Basidiomycota</taxon>
        <taxon>Agaricomycotina</taxon>
        <taxon>Agaricomycetes</taxon>
        <taxon>Agaricomycetidae</taxon>
        <taxon>Agaricales</taxon>
        <taxon>Marasmiineae</taxon>
        <taxon>Mycenaceae</taxon>
        <taxon>Favolaschia</taxon>
    </lineage>
</organism>
<dbReference type="Proteomes" id="UP001362999">
    <property type="component" value="Unassembled WGS sequence"/>
</dbReference>
<dbReference type="EMBL" id="JAWWNJ010000084">
    <property type="protein sequence ID" value="KAK7001165.1"/>
    <property type="molecule type" value="Genomic_DNA"/>
</dbReference>
<evidence type="ECO:0000313" key="1">
    <source>
        <dbReference type="EMBL" id="KAK7001165.1"/>
    </source>
</evidence>
<sequence length="242" mass="27806">GVDRHGLDLFSCRRGTNKLGGGPHSDIYRKFGAFHAAPRLTVNSLTDHRTYYNLQAMAKHEFGINWKYHHDLALINRTSFLLNYLSDIVPGVSSYAEWLNPDMYERSSEKFRIWFQVRYIVPYNLNFILKVHANNDWLRRRQGALPIVPPTTAEARKYYFVNVSDFVLEASASGKRRINYDSFACRSNGTADGKTRFYTTADLLTTFAKSWEKTNNARDSQELISAQVDTYGTSNNPNLSRN</sequence>
<reference evidence="1 2" key="1">
    <citation type="journal article" date="2024" name="J Genomics">
        <title>Draft genome sequencing and assembly of Favolaschia claudopus CIRM-BRFM 2984 isolated from oak limbs.</title>
        <authorList>
            <person name="Navarro D."/>
            <person name="Drula E."/>
            <person name="Chaduli D."/>
            <person name="Cazenave R."/>
            <person name="Ahrendt S."/>
            <person name="Wang J."/>
            <person name="Lipzen A."/>
            <person name="Daum C."/>
            <person name="Barry K."/>
            <person name="Grigoriev I.V."/>
            <person name="Favel A."/>
            <person name="Rosso M.N."/>
            <person name="Martin F."/>
        </authorList>
    </citation>
    <scope>NUCLEOTIDE SEQUENCE [LARGE SCALE GENOMIC DNA]</scope>
    <source>
        <strain evidence="1 2">CIRM-BRFM 2984</strain>
    </source>
</reference>